<organism evidence="2 3">
    <name type="scientific">Juglans regia</name>
    <name type="common">English walnut</name>
    <dbReference type="NCBI Taxonomy" id="51240"/>
    <lineage>
        <taxon>Eukaryota</taxon>
        <taxon>Viridiplantae</taxon>
        <taxon>Streptophyta</taxon>
        <taxon>Embryophyta</taxon>
        <taxon>Tracheophyta</taxon>
        <taxon>Spermatophyta</taxon>
        <taxon>Magnoliopsida</taxon>
        <taxon>eudicotyledons</taxon>
        <taxon>Gunneridae</taxon>
        <taxon>Pentapetalae</taxon>
        <taxon>rosids</taxon>
        <taxon>fabids</taxon>
        <taxon>Fagales</taxon>
        <taxon>Juglandaceae</taxon>
        <taxon>Juglans</taxon>
    </lineage>
</organism>
<sequence length="1445" mass="159527">MPVSGNEETGLKPISRQSSDYIAGVPMKKRRFPLFYSPPPTLAPTLIPAGSLKKEQSDSLSEEHSDSVQKEQSEYIAGVPIKKRKFPLFCSPAPPLEPNLIPALPLNKEQSDSLSEEHSGLLQKEQSNSPSKEHSDLLQKEQSDSPSKEHTDLLQKELSDSPSKEHSDLLHKEQSDLLRKEQSNLLQKDHSSPPQGSAMSNASVATSSSGISDANKKPISEESKGNIDVFNVTLAQSNPKCSRVELEKASIRSHSDSLDKMGSENKLMVAEKSACPITVGKLNLQLAPDEALALNMGKEVHSKEKFEGKCKAEIPTVAGNTELTLGVKEHCFPALAVQKSDGRGQNQGTSEPGSLNLSLSKGSSSSQCSKNDVEFNNGVQQSANRANWDLNTTMDAWERFASDAASGQASIDGFNATDHVHDRKPLICTTGMIGIAASSEQHSHVESENRANLTLSSRLPGGQNKVVDSLQLGLSPSSLRSQVSQEPSSLSTKETFGRLIPSMSLPGLMASTGNLSTVRHRTVKSEPFDDSTKLDNSGTKAKNMGLLNNSRTLKHELVDGSLTKSSNISTLKVAGPAAIKTEPVREGSQQALDTVKGTSQVGTSQVGKQVSQGLSNNSFAVAMPAQMSFPTVEPSCSTGLTIASDVTNHLEHSDFTEGSYLNGEVLPQEACESAILVASETVAISVCHNDKESSTSVMIANVRAEDGNADDPEQCRLKHMNDHLPDMRGGEDSASDEEKINISADILEDSYSSDYESDGNHRLARALDTEKACEEDDYEDGEVREPLVHNVVEEPIYEKEVIEPVDHGDSDDRKMDIVGQYGDCDPTSSHDGDGLKRPIRDIQRNPFDQSGSKDCLKEQEIELSSEQTTKGNQEAVATVTQELEEDVKKIDLLENIDTCLPNMEASANGDDAAKDANGGGNRSRIINLSRASHASSPGKTVPISARSLPTQAGSERLPDVALEGEKLHPRGRDESYIDGSGKFSRERHQDLSPRNSRLNFGRGRGRIPSRLDTLHGDWDSDRDFTSEFYNVPTEFRVSRHKYASAVANADLEYNSYNIPPDGAFFCTGRGGRKRLNEERAIFRHMPSRRRSPGGRDSPAARGGGQMIRRVPRNVSPGRCVDEDSSEVVGLRHSEKLMRVFHDDAMEPMFTRSQPAYEGVGGHFARGGRNFSSVQRRGLPRLHSKSPIRSRSRSPVPWPSPRRRSQDGFDGHSEMTHRRSPIYRMERVRSPDHPSYQKRKKKRSPDHPCFPADLMARRHGSPPYLSRSSNDLRDLDSGRDHGHPRSVIPNRSQSGRILLRNRRFDVMDPRERTDSDEYFGGLMNTGRLHELGGDANGDERRRFGERRGPARSFRPPYSDADGEGLHLNSEDGPRPFRFCPEEELEFRQRGNLRDREFDRRIKYRPGNAPRRTRSIEEQEANYRRGGGQVWHDDGFDEISRVKRKRF</sequence>
<dbReference type="Proteomes" id="UP000235220">
    <property type="component" value="Chromosome 12"/>
</dbReference>
<feature type="region of interest" description="Disordered" evidence="1">
    <location>
        <begin position="439"/>
        <end position="462"/>
    </location>
</feature>
<evidence type="ECO:0000313" key="3">
    <source>
        <dbReference type="RefSeq" id="XP_018836501.1"/>
    </source>
</evidence>
<feature type="compositionally biased region" description="Basic and acidic residues" evidence="1">
    <location>
        <begin position="1203"/>
        <end position="1216"/>
    </location>
</feature>
<feature type="region of interest" description="Disordered" evidence="1">
    <location>
        <begin position="1328"/>
        <end position="1372"/>
    </location>
</feature>
<protein>
    <submittedName>
        <fullName evidence="3 4">Uncharacterized protein LOC109003009</fullName>
    </submittedName>
</protein>
<feature type="compositionally biased region" description="Basic and acidic residues" evidence="1">
    <location>
        <begin position="524"/>
        <end position="533"/>
    </location>
</feature>
<feature type="region of interest" description="Disordered" evidence="1">
    <location>
        <begin position="970"/>
        <end position="1003"/>
    </location>
</feature>
<dbReference type="RefSeq" id="XP_018836501.1">
    <property type="nucleotide sequence ID" value="XM_018980956.2"/>
</dbReference>
<feature type="compositionally biased region" description="Basic and acidic residues" evidence="1">
    <location>
        <begin position="828"/>
        <end position="843"/>
    </location>
</feature>
<feature type="compositionally biased region" description="Polar residues" evidence="1">
    <location>
        <begin position="192"/>
        <end position="212"/>
    </location>
</feature>
<name>A0A2I4FXZ0_JUGRE</name>
<feature type="region of interest" description="Disordered" evidence="1">
    <location>
        <begin position="339"/>
        <end position="372"/>
    </location>
</feature>
<feature type="compositionally biased region" description="Polar residues" evidence="1">
    <location>
        <begin position="343"/>
        <end position="352"/>
    </location>
</feature>
<gene>
    <name evidence="3 4" type="primary">LOC109003009</name>
</gene>
<dbReference type="RefSeq" id="XP_018836502.1">
    <property type="nucleotide sequence ID" value="XM_018980957.2"/>
</dbReference>
<dbReference type="GeneID" id="109003009"/>
<accession>A0A2I4FXZ0</accession>
<feature type="compositionally biased region" description="Low complexity" evidence="1">
    <location>
        <begin position="353"/>
        <end position="370"/>
    </location>
</feature>
<evidence type="ECO:0000313" key="2">
    <source>
        <dbReference type="Proteomes" id="UP000235220"/>
    </source>
</evidence>
<feature type="region of interest" description="Disordered" evidence="1">
    <location>
        <begin position="1403"/>
        <end position="1433"/>
    </location>
</feature>
<feature type="compositionally biased region" description="Basic and acidic residues" evidence="1">
    <location>
        <begin position="109"/>
        <end position="119"/>
    </location>
</feature>
<feature type="region of interest" description="Disordered" evidence="1">
    <location>
        <begin position="524"/>
        <end position="544"/>
    </location>
</feature>
<evidence type="ECO:0000256" key="1">
    <source>
        <dbReference type="SAM" id="MobiDB-lite"/>
    </source>
</evidence>
<dbReference type="Gramene" id="Jr12_22600_p1">
    <property type="protein sequence ID" value="cds.Jr12_22600_p1"/>
    <property type="gene ID" value="Jr12_22600"/>
</dbReference>
<feature type="region of interest" description="Disordered" evidence="1">
    <location>
        <begin position="931"/>
        <end position="957"/>
    </location>
</feature>
<reference evidence="3 4" key="1">
    <citation type="submission" date="2025-04" db="UniProtKB">
        <authorList>
            <consortium name="RefSeq"/>
        </authorList>
    </citation>
    <scope>IDENTIFICATION</scope>
    <source>
        <tissue evidence="3 4">Leaves</tissue>
    </source>
</reference>
<feature type="region of interest" description="Disordered" evidence="1">
    <location>
        <begin position="1"/>
        <end position="22"/>
    </location>
</feature>
<feature type="compositionally biased region" description="Basic and acidic residues" evidence="1">
    <location>
        <begin position="1269"/>
        <end position="1282"/>
    </location>
</feature>
<feature type="compositionally biased region" description="Basic residues" evidence="1">
    <location>
        <begin position="1177"/>
        <end position="1191"/>
    </location>
</feature>
<feature type="compositionally biased region" description="Basic and acidic residues" evidence="1">
    <location>
        <begin position="52"/>
        <end position="73"/>
    </location>
</feature>
<dbReference type="PANTHER" id="PTHR34536:SF4">
    <property type="entry name" value="BTZ DOMAIN-CONTAINING PROTEIN"/>
    <property type="match status" value="1"/>
</dbReference>
<dbReference type="KEGG" id="jre:109003009"/>
<dbReference type="STRING" id="51240.A0A2I4FXZ0"/>
<evidence type="ECO:0000313" key="4">
    <source>
        <dbReference type="RefSeq" id="XP_018836502.1"/>
    </source>
</evidence>
<feature type="compositionally biased region" description="Basic and acidic residues" evidence="1">
    <location>
        <begin position="1328"/>
        <end position="1347"/>
    </location>
</feature>
<feature type="compositionally biased region" description="Basic and acidic residues" evidence="1">
    <location>
        <begin position="804"/>
        <end position="816"/>
    </location>
</feature>
<feature type="compositionally biased region" description="Basic and acidic residues" evidence="1">
    <location>
        <begin position="131"/>
        <end position="191"/>
    </location>
</feature>
<dbReference type="PANTHER" id="PTHR34536">
    <property type="entry name" value="DENTIN SIALOPHOSPHOPROTEIN-LIKE PROTEIN"/>
    <property type="match status" value="1"/>
</dbReference>
<feature type="region of interest" description="Disordered" evidence="1">
    <location>
        <begin position="43"/>
        <end position="73"/>
    </location>
</feature>
<feature type="compositionally biased region" description="Polar residues" evidence="1">
    <location>
        <begin position="534"/>
        <end position="544"/>
    </location>
</feature>
<keyword evidence="2" id="KW-1185">Reference proteome</keyword>
<proteinExistence type="predicted"/>
<feature type="region of interest" description="Disordered" evidence="1">
    <location>
        <begin position="1086"/>
        <end position="1121"/>
    </location>
</feature>
<dbReference type="OrthoDB" id="758862at2759"/>
<feature type="compositionally biased region" description="Basic and acidic residues" evidence="1">
    <location>
        <begin position="1412"/>
        <end position="1421"/>
    </location>
</feature>
<feature type="region of interest" description="Disordered" evidence="1">
    <location>
        <begin position="1160"/>
        <end position="1293"/>
    </location>
</feature>
<feature type="region of interest" description="Disordered" evidence="1">
    <location>
        <begin position="804"/>
        <end position="855"/>
    </location>
</feature>
<feature type="region of interest" description="Disordered" evidence="1">
    <location>
        <begin position="92"/>
        <end position="222"/>
    </location>
</feature>